<dbReference type="InterPro" id="IPR036361">
    <property type="entry name" value="SAP_dom_sf"/>
</dbReference>
<dbReference type="InterPro" id="IPR025856">
    <property type="entry name" value="HeH/LEM_domain"/>
</dbReference>
<dbReference type="Proteomes" id="UP001230504">
    <property type="component" value="Unassembled WGS sequence"/>
</dbReference>
<dbReference type="GO" id="GO:0003682">
    <property type="term" value="F:chromatin binding"/>
    <property type="evidence" value="ECO:0007669"/>
    <property type="project" value="InterPro"/>
</dbReference>
<feature type="domain" description="HeH/LEM" evidence="1">
    <location>
        <begin position="17"/>
        <end position="50"/>
    </location>
</feature>
<reference evidence="2" key="1">
    <citation type="submission" date="2021-06" db="EMBL/GenBank/DDBJ databases">
        <title>Comparative genomics, transcriptomics and evolutionary studies reveal genomic signatures of adaptation to plant cell wall in hemibiotrophic fungi.</title>
        <authorList>
            <consortium name="DOE Joint Genome Institute"/>
            <person name="Baroncelli R."/>
            <person name="Diaz J.F."/>
            <person name="Benocci T."/>
            <person name="Peng M."/>
            <person name="Battaglia E."/>
            <person name="Haridas S."/>
            <person name="Andreopoulos W."/>
            <person name="Labutti K."/>
            <person name="Pangilinan J."/>
            <person name="Floch G.L."/>
            <person name="Makela M.R."/>
            <person name="Henrissat B."/>
            <person name="Grigoriev I.V."/>
            <person name="Crouch J.A."/>
            <person name="De Vries R.P."/>
            <person name="Sukno S.A."/>
            <person name="Thon M.R."/>
        </authorList>
    </citation>
    <scope>NUCLEOTIDE SEQUENCE</scope>
    <source>
        <strain evidence="2">CBS 125086</strain>
    </source>
</reference>
<gene>
    <name evidence="2" type="ORF">LY79DRAFT_531409</name>
</gene>
<dbReference type="AlphaFoldDB" id="A0AAD8PIS3"/>
<dbReference type="CDD" id="cd12935">
    <property type="entry name" value="LEM_like"/>
    <property type="match status" value="1"/>
</dbReference>
<proteinExistence type="predicted"/>
<dbReference type="InterPro" id="IPR044780">
    <property type="entry name" value="Heh2/Src1"/>
</dbReference>
<name>A0AAD8PIS3_9PEZI</name>
<evidence type="ECO:0000313" key="3">
    <source>
        <dbReference type="Proteomes" id="UP001230504"/>
    </source>
</evidence>
<dbReference type="GeneID" id="85440495"/>
<dbReference type="PANTHER" id="PTHR47808:SF2">
    <property type="entry name" value="LEM DOMAIN-CONTAINING PROTEIN 2"/>
    <property type="match status" value="1"/>
</dbReference>
<dbReference type="RefSeq" id="XP_060406661.1">
    <property type="nucleotide sequence ID" value="XM_060556255.1"/>
</dbReference>
<dbReference type="Gene3D" id="1.10.720.30">
    <property type="entry name" value="SAP domain"/>
    <property type="match status" value="1"/>
</dbReference>
<evidence type="ECO:0000313" key="2">
    <source>
        <dbReference type="EMBL" id="KAK1561460.1"/>
    </source>
</evidence>
<feature type="non-terminal residue" evidence="2">
    <location>
        <position position="1"/>
    </location>
</feature>
<dbReference type="GO" id="GO:0005637">
    <property type="term" value="C:nuclear inner membrane"/>
    <property type="evidence" value="ECO:0007669"/>
    <property type="project" value="InterPro"/>
</dbReference>
<keyword evidence="3" id="KW-1185">Reference proteome</keyword>
<dbReference type="GO" id="GO:0005783">
    <property type="term" value="C:endoplasmic reticulum"/>
    <property type="evidence" value="ECO:0007669"/>
    <property type="project" value="TreeGrafter"/>
</dbReference>
<sequence>IPSFTDYVSPLASDFDPKKLTVAKLRNILLMNDVKYGAAAKKADLIGLFRAEISPKAAATLKAMADVRPTANRIVDA</sequence>
<dbReference type="Pfam" id="PF12949">
    <property type="entry name" value="HeH"/>
    <property type="match status" value="1"/>
</dbReference>
<organism evidence="2 3">
    <name type="scientific">Colletotrichum navitas</name>
    <dbReference type="NCBI Taxonomy" id="681940"/>
    <lineage>
        <taxon>Eukaryota</taxon>
        <taxon>Fungi</taxon>
        <taxon>Dikarya</taxon>
        <taxon>Ascomycota</taxon>
        <taxon>Pezizomycotina</taxon>
        <taxon>Sordariomycetes</taxon>
        <taxon>Hypocreomycetidae</taxon>
        <taxon>Glomerellales</taxon>
        <taxon>Glomerellaceae</taxon>
        <taxon>Colletotrichum</taxon>
        <taxon>Colletotrichum graminicola species complex</taxon>
    </lineage>
</organism>
<dbReference type="PANTHER" id="PTHR47808">
    <property type="entry name" value="INNER NUCLEAR MEMBRANE PROTEIN HEH2-RELATED"/>
    <property type="match status" value="1"/>
</dbReference>
<accession>A0AAD8PIS3</accession>
<evidence type="ECO:0000259" key="1">
    <source>
        <dbReference type="Pfam" id="PF12949"/>
    </source>
</evidence>
<dbReference type="EMBL" id="JAHLJV010000300">
    <property type="protein sequence ID" value="KAK1561460.1"/>
    <property type="molecule type" value="Genomic_DNA"/>
</dbReference>
<dbReference type="GO" id="GO:0071763">
    <property type="term" value="P:nuclear membrane organization"/>
    <property type="evidence" value="ECO:0007669"/>
    <property type="project" value="TreeGrafter"/>
</dbReference>
<dbReference type="GO" id="GO:0034399">
    <property type="term" value="C:nuclear periphery"/>
    <property type="evidence" value="ECO:0007669"/>
    <property type="project" value="TreeGrafter"/>
</dbReference>
<comment type="caution">
    <text evidence="2">The sequence shown here is derived from an EMBL/GenBank/DDBJ whole genome shotgun (WGS) entry which is preliminary data.</text>
</comment>
<protein>
    <recommendedName>
        <fullName evidence="1">HeH/LEM domain-containing protein</fullName>
    </recommendedName>
</protein>